<reference evidence="2" key="1">
    <citation type="journal article" date="2020" name="Fungal Divers.">
        <title>Resolving the Mortierellaceae phylogeny through synthesis of multi-gene phylogenetics and phylogenomics.</title>
        <authorList>
            <person name="Vandepol N."/>
            <person name="Liber J."/>
            <person name="Desiro A."/>
            <person name="Na H."/>
            <person name="Kennedy M."/>
            <person name="Barry K."/>
            <person name="Grigoriev I.V."/>
            <person name="Miller A.N."/>
            <person name="O'Donnell K."/>
            <person name="Stajich J.E."/>
            <person name="Bonito G."/>
        </authorList>
    </citation>
    <scope>NUCLEOTIDE SEQUENCE</scope>
    <source>
        <strain evidence="2">NRRL 2591</strain>
    </source>
</reference>
<sequence>MTSTFRGSPDQRQHHQQMSLPETLDRAHEALSTILTATPFSTTDEALEQTSAHLDSTARYLKDSSDSLVWSQNQLATLVSRIQYVREFLPEDGRLQGSFDDDEEEEEEVKK</sequence>
<proteinExistence type="predicted"/>
<accession>A0A9P6F5L0</accession>
<evidence type="ECO:0000313" key="2">
    <source>
        <dbReference type="EMBL" id="KAF9542404.1"/>
    </source>
</evidence>
<name>A0A9P6F5L0_9FUNG</name>
<dbReference type="Proteomes" id="UP000723463">
    <property type="component" value="Unassembled WGS sequence"/>
</dbReference>
<gene>
    <name evidence="2" type="ORF">EC957_001980</name>
</gene>
<organism evidence="2 3">
    <name type="scientific">Mortierella hygrophila</name>
    <dbReference type="NCBI Taxonomy" id="979708"/>
    <lineage>
        <taxon>Eukaryota</taxon>
        <taxon>Fungi</taxon>
        <taxon>Fungi incertae sedis</taxon>
        <taxon>Mucoromycota</taxon>
        <taxon>Mortierellomycotina</taxon>
        <taxon>Mortierellomycetes</taxon>
        <taxon>Mortierellales</taxon>
        <taxon>Mortierellaceae</taxon>
        <taxon>Mortierella</taxon>
    </lineage>
</organism>
<feature type="region of interest" description="Disordered" evidence="1">
    <location>
        <begin position="1"/>
        <end position="20"/>
    </location>
</feature>
<evidence type="ECO:0000313" key="3">
    <source>
        <dbReference type="Proteomes" id="UP000723463"/>
    </source>
</evidence>
<dbReference type="EMBL" id="JAAAXW010000139">
    <property type="protein sequence ID" value="KAF9542404.1"/>
    <property type="molecule type" value="Genomic_DNA"/>
</dbReference>
<keyword evidence="3" id="KW-1185">Reference proteome</keyword>
<protein>
    <submittedName>
        <fullName evidence="2">Uncharacterized protein</fullName>
    </submittedName>
</protein>
<comment type="caution">
    <text evidence="2">The sequence shown here is derived from an EMBL/GenBank/DDBJ whole genome shotgun (WGS) entry which is preliminary data.</text>
</comment>
<dbReference type="AlphaFoldDB" id="A0A9P6F5L0"/>
<evidence type="ECO:0000256" key="1">
    <source>
        <dbReference type="SAM" id="MobiDB-lite"/>
    </source>
</evidence>